<evidence type="ECO:0000256" key="3">
    <source>
        <dbReference type="SAM" id="MobiDB-lite"/>
    </source>
</evidence>
<dbReference type="SUPFAM" id="SSF48498">
    <property type="entry name" value="Tetracyclin repressor-like, C-terminal domain"/>
    <property type="match status" value="1"/>
</dbReference>
<accession>A0A3N0CS59</accession>
<feature type="compositionally biased region" description="Basic and acidic residues" evidence="3">
    <location>
        <begin position="42"/>
        <end position="53"/>
    </location>
</feature>
<dbReference type="PANTHER" id="PTHR30055">
    <property type="entry name" value="HTH-TYPE TRANSCRIPTIONAL REGULATOR RUTR"/>
    <property type="match status" value="1"/>
</dbReference>
<evidence type="ECO:0000256" key="2">
    <source>
        <dbReference type="PROSITE-ProRule" id="PRU00335"/>
    </source>
</evidence>
<dbReference type="Gene3D" id="1.10.357.10">
    <property type="entry name" value="Tetracycline Repressor, domain 2"/>
    <property type="match status" value="1"/>
</dbReference>
<keyword evidence="1 2" id="KW-0238">DNA-binding</keyword>
<dbReference type="InterPro" id="IPR050109">
    <property type="entry name" value="HTH-type_TetR-like_transc_reg"/>
</dbReference>
<feature type="DNA-binding region" description="H-T-H motif" evidence="2">
    <location>
        <begin position="135"/>
        <end position="154"/>
    </location>
</feature>
<dbReference type="Pfam" id="PF00440">
    <property type="entry name" value="TetR_N"/>
    <property type="match status" value="1"/>
</dbReference>
<comment type="caution">
    <text evidence="5">The sequence shown here is derived from an EMBL/GenBank/DDBJ whole genome shotgun (WGS) entry which is preliminary data.</text>
</comment>
<name>A0A3N0CS59_9ACTN</name>
<dbReference type="GO" id="GO:0003700">
    <property type="term" value="F:DNA-binding transcription factor activity"/>
    <property type="evidence" value="ECO:0007669"/>
    <property type="project" value="TreeGrafter"/>
</dbReference>
<dbReference type="PROSITE" id="PS50977">
    <property type="entry name" value="HTH_TETR_2"/>
    <property type="match status" value="1"/>
</dbReference>
<sequence>MVSSAAGSTSAGRDTTLLGANLLELGTPVQHRRSLQCSPPRRAADPRVRHLEPPEPPSTRQYVRVGSPQTGLDASQDRPPLTRTARRLRVTTPATRSTSGDQPARGARLPRRARRAQLLESALEVFVAQGYHSAAMDDIAESAGVSKPVLYQHFPGKLDLYLALLDQAVEKVIAGTREALESTEDNKQRVAATMTAFYTYVASEQGEFRLVFESDLTNEPAVRERIDRVTLECAELIAHVIHDDTGLPDEASRLLAVALVGMGQVSARFWLESRLQGNDTMEQADAASLVAGLAWRGIRGYPRTDEPG</sequence>
<dbReference type="PRINTS" id="PR00455">
    <property type="entry name" value="HTHTETR"/>
</dbReference>
<dbReference type="EMBL" id="RJSE01000001">
    <property type="protein sequence ID" value="RNL66298.1"/>
    <property type="molecule type" value="Genomic_DNA"/>
</dbReference>
<feature type="domain" description="HTH tetR-type" evidence="4">
    <location>
        <begin position="112"/>
        <end position="172"/>
    </location>
</feature>
<protein>
    <submittedName>
        <fullName evidence="5">TetR/AcrR family transcriptional regulator</fullName>
    </submittedName>
</protein>
<keyword evidence="6" id="KW-1185">Reference proteome</keyword>
<feature type="compositionally biased region" description="Low complexity" evidence="3">
    <location>
        <begin position="90"/>
        <end position="107"/>
    </location>
</feature>
<evidence type="ECO:0000313" key="5">
    <source>
        <dbReference type="EMBL" id="RNL66298.1"/>
    </source>
</evidence>
<reference evidence="5 6" key="1">
    <citation type="submission" date="2018-11" db="EMBL/GenBank/DDBJ databases">
        <authorList>
            <person name="Li F."/>
        </authorList>
    </citation>
    <scope>NUCLEOTIDE SEQUENCE [LARGE SCALE GENOMIC DNA]</scope>
    <source>
        <strain evidence="5 6">Gsoil 097</strain>
    </source>
</reference>
<gene>
    <name evidence="5" type="ORF">EFK50_00915</name>
</gene>
<dbReference type="SUPFAM" id="SSF46689">
    <property type="entry name" value="Homeodomain-like"/>
    <property type="match status" value="1"/>
</dbReference>
<dbReference type="OrthoDB" id="70491at2"/>
<proteinExistence type="predicted"/>
<evidence type="ECO:0000259" key="4">
    <source>
        <dbReference type="PROSITE" id="PS50977"/>
    </source>
</evidence>
<dbReference type="AlphaFoldDB" id="A0A3N0CS59"/>
<evidence type="ECO:0000256" key="1">
    <source>
        <dbReference type="ARBA" id="ARBA00023125"/>
    </source>
</evidence>
<evidence type="ECO:0000313" key="6">
    <source>
        <dbReference type="Proteomes" id="UP000267128"/>
    </source>
</evidence>
<dbReference type="InterPro" id="IPR001647">
    <property type="entry name" value="HTH_TetR"/>
</dbReference>
<dbReference type="PANTHER" id="PTHR30055:SF160">
    <property type="entry name" value="TRANSCRIPTIONAL REGULATORY PROTEIN (PROBABLY ASNC-FAMILY)-RELATED"/>
    <property type="match status" value="1"/>
</dbReference>
<dbReference type="InterPro" id="IPR009057">
    <property type="entry name" value="Homeodomain-like_sf"/>
</dbReference>
<feature type="region of interest" description="Disordered" evidence="3">
    <location>
        <begin position="29"/>
        <end position="110"/>
    </location>
</feature>
<organism evidence="5 6">
    <name type="scientific">Nocardioides marmoriginsengisoli</name>
    <dbReference type="NCBI Taxonomy" id="661483"/>
    <lineage>
        <taxon>Bacteria</taxon>
        <taxon>Bacillati</taxon>
        <taxon>Actinomycetota</taxon>
        <taxon>Actinomycetes</taxon>
        <taxon>Propionibacteriales</taxon>
        <taxon>Nocardioidaceae</taxon>
        <taxon>Nocardioides</taxon>
    </lineage>
</organism>
<dbReference type="Proteomes" id="UP000267128">
    <property type="component" value="Unassembled WGS sequence"/>
</dbReference>
<dbReference type="GO" id="GO:0000976">
    <property type="term" value="F:transcription cis-regulatory region binding"/>
    <property type="evidence" value="ECO:0007669"/>
    <property type="project" value="TreeGrafter"/>
</dbReference>
<dbReference type="InterPro" id="IPR036271">
    <property type="entry name" value="Tet_transcr_reg_TetR-rel_C_sf"/>
</dbReference>